<dbReference type="EMBL" id="JBFDTB010000040">
    <property type="protein sequence ID" value="MEW3467670.1"/>
    <property type="molecule type" value="Genomic_DNA"/>
</dbReference>
<accession>A0ABV3MGU6</accession>
<evidence type="ECO:0000313" key="3">
    <source>
        <dbReference type="Proteomes" id="UP001554047"/>
    </source>
</evidence>
<sequence>MRIKGKNVSWILYILGILGLVFFAVILSGIVIPDKNSISDNLILERTKLIISILGPTLTLVVFIRTIQIQLESSKNLIRDNVSKDFYNLLNLFTKIQGKLEYKDFTNLNDSISKKMDKLGENLSLRNNNDTCKKVNLDLKTDYLTTMNKELDGYSQTLNNYFINAYYQFGSYLKVFHRILKLLNSKYESNDISYQDYRMYIGILRGQIENYEFYIIFINALFTNRGTGMGVELIKTSFFGDDLDISLKQHFSHPDFLEDVLKEYFIEDTKRYKSIIERKNIRETYKKRNKESNLLSLLKVEYKLDSGKSIQISNGIKS</sequence>
<reference evidence="2 3" key="1">
    <citation type="submission" date="2024-05" db="EMBL/GenBank/DDBJ databases">
        <title>Human gut microbiome strain richness.</title>
        <authorList>
            <person name="Chen-Liaw A."/>
        </authorList>
    </citation>
    <scope>NUCLEOTIDE SEQUENCE [LARGE SCALE GENOMIC DNA]</scope>
    <source>
        <strain evidence="2 3">J1100102st1_G3_J1100102_180507</strain>
    </source>
</reference>
<name>A0ABV3MGU6_9ENTE</name>
<organism evidence="2 3">
    <name type="scientific">Enterococcus entomosocium</name>
    <dbReference type="NCBI Taxonomy" id="3034352"/>
    <lineage>
        <taxon>Bacteria</taxon>
        <taxon>Bacillati</taxon>
        <taxon>Bacillota</taxon>
        <taxon>Bacilli</taxon>
        <taxon>Lactobacillales</taxon>
        <taxon>Enterococcaceae</taxon>
        <taxon>Enterococcus</taxon>
    </lineage>
</organism>
<evidence type="ECO:0000313" key="2">
    <source>
        <dbReference type="EMBL" id="MEW3467670.1"/>
    </source>
</evidence>
<feature type="transmembrane region" description="Helical" evidence="1">
    <location>
        <begin position="49"/>
        <end position="67"/>
    </location>
</feature>
<comment type="caution">
    <text evidence="2">The sequence shown here is derived from an EMBL/GenBank/DDBJ whole genome shotgun (WGS) entry which is preliminary data.</text>
</comment>
<gene>
    <name evidence="2" type="ORF">AB1I55_16365</name>
</gene>
<dbReference type="Proteomes" id="UP001554047">
    <property type="component" value="Unassembled WGS sequence"/>
</dbReference>
<keyword evidence="1" id="KW-1133">Transmembrane helix</keyword>
<protein>
    <recommendedName>
        <fullName evidence="4">Phage abortive infection protein</fullName>
    </recommendedName>
</protein>
<proteinExistence type="predicted"/>
<evidence type="ECO:0008006" key="4">
    <source>
        <dbReference type="Google" id="ProtNLM"/>
    </source>
</evidence>
<keyword evidence="3" id="KW-1185">Reference proteome</keyword>
<keyword evidence="1" id="KW-0472">Membrane</keyword>
<evidence type="ECO:0000256" key="1">
    <source>
        <dbReference type="SAM" id="Phobius"/>
    </source>
</evidence>
<feature type="transmembrane region" description="Helical" evidence="1">
    <location>
        <begin position="12"/>
        <end position="33"/>
    </location>
</feature>
<keyword evidence="1" id="KW-0812">Transmembrane</keyword>
<dbReference type="RefSeq" id="WP_196044594.1">
    <property type="nucleotide sequence ID" value="NZ_JBFDTB010000040.1"/>
</dbReference>